<dbReference type="Pfam" id="PF00884">
    <property type="entry name" value="Sulfatase"/>
    <property type="match status" value="1"/>
</dbReference>
<dbReference type="InterPro" id="IPR000917">
    <property type="entry name" value="Sulfatase_N"/>
</dbReference>
<gene>
    <name evidence="4" type="ORF">ETSY2_36185</name>
</gene>
<keyword evidence="5" id="KW-1185">Reference proteome</keyword>
<dbReference type="PANTHER" id="PTHR45953:SF1">
    <property type="entry name" value="IDURONATE 2-SULFATASE"/>
    <property type="match status" value="1"/>
</dbReference>
<dbReference type="GO" id="GO:0005737">
    <property type="term" value="C:cytoplasm"/>
    <property type="evidence" value="ECO:0007669"/>
    <property type="project" value="TreeGrafter"/>
</dbReference>
<dbReference type="SUPFAM" id="SSF53649">
    <property type="entry name" value="Alkaline phosphatase-like"/>
    <property type="match status" value="1"/>
</dbReference>
<evidence type="ECO:0000313" key="4">
    <source>
        <dbReference type="EMBL" id="ETX02089.1"/>
    </source>
</evidence>
<comment type="caution">
    <text evidence="4">The sequence shown here is derived from an EMBL/GenBank/DDBJ whole genome shotgun (WGS) entry which is preliminary data.</text>
</comment>
<dbReference type="AlphaFoldDB" id="W4LVE1"/>
<name>W4LVE1_9BACT</name>
<protein>
    <recommendedName>
        <fullName evidence="3">Sulfatase N-terminal domain-containing protein</fullName>
    </recommendedName>
</protein>
<evidence type="ECO:0000259" key="3">
    <source>
        <dbReference type="Pfam" id="PF00884"/>
    </source>
</evidence>
<dbReference type="Gene3D" id="3.40.720.10">
    <property type="entry name" value="Alkaline Phosphatase, subunit A"/>
    <property type="match status" value="1"/>
</dbReference>
<feature type="non-terminal residue" evidence="4">
    <location>
        <position position="324"/>
    </location>
</feature>
<accession>W4LVE1</accession>
<dbReference type="EMBL" id="AZHX01001563">
    <property type="protein sequence ID" value="ETX02089.1"/>
    <property type="molecule type" value="Genomic_DNA"/>
</dbReference>
<organism evidence="4 5">
    <name type="scientific">Candidatus Entotheonella gemina</name>
    <dbReference type="NCBI Taxonomy" id="1429439"/>
    <lineage>
        <taxon>Bacteria</taxon>
        <taxon>Pseudomonadati</taxon>
        <taxon>Nitrospinota/Tectimicrobiota group</taxon>
        <taxon>Candidatus Tectimicrobiota</taxon>
        <taxon>Candidatus Entotheonellia</taxon>
        <taxon>Candidatus Entotheonellales</taxon>
        <taxon>Candidatus Entotheonellaceae</taxon>
        <taxon>Candidatus Entotheonella</taxon>
    </lineage>
</organism>
<reference evidence="4 5" key="1">
    <citation type="journal article" date="2014" name="Nature">
        <title>An environmental bacterial taxon with a large and distinct metabolic repertoire.</title>
        <authorList>
            <person name="Wilson M.C."/>
            <person name="Mori T."/>
            <person name="Ruckert C."/>
            <person name="Uria A.R."/>
            <person name="Helf M.J."/>
            <person name="Takada K."/>
            <person name="Gernert C."/>
            <person name="Steffens U.A."/>
            <person name="Heycke N."/>
            <person name="Schmitt S."/>
            <person name="Rinke C."/>
            <person name="Helfrich E.J."/>
            <person name="Brachmann A.O."/>
            <person name="Gurgui C."/>
            <person name="Wakimoto T."/>
            <person name="Kracht M."/>
            <person name="Crusemann M."/>
            <person name="Hentschel U."/>
            <person name="Abe I."/>
            <person name="Matsunaga S."/>
            <person name="Kalinowski J."/>
            <person name="Takeyama H."/>
            <person name="Piel J."/>
        </authorList>
    </citation>
    <scope>NUCLEOTIDE SEQUENCE [LARGE SCALE GENOMIC DNA]</scope>
    <source>
        <strain evidence="5">TSY2</strain>
    </source>
</reference>
<dbReference type="InterPro" id="IPR017850">
    <property type="entry name" value="Alkaline_phosphatase_core_sf"/>
</dbReference>
<keyword evidence="2" id="KW-0378">Hydrolase</keyword>
<evidence type="ECO:0000256" key="1">
    <source>
        <dbReference type="ARBA" id="ARBA00022723"/>
    </source>
</evidence>
<proteinExistence type="predicted"/>
<dbReference type="PANTHER" id="PTHR45953">
    <property type="entry name" value="IDURONATE 2-SULFATASE"/>
    <property type="match status" value="1"/>
</dbReference>
<evidence type="ECO:0000313" key="5">
    <source>
        <dbReference type="Proteomes" id="UP000019140"/>
    </source>
</evidence>
<sequence>MGTVRNILFIMCDQLRADYLSCNGHPTLETPNIDALAARGVNFTRAYCQSPVCGPSRMSFYTGRYMFTHGATWNNVPLSVGEWTMGDYLRPLGLRTVLVGKTHMAADRAGLDRLQIAPDSTLGVLVSQCGFEPYERDDGLHPDQFADPNLAYNRYLREQGYEGGNPWHDYANAVEGPNGEVLSGWFLRNTHLPARVAEADSETAYMTNRAIEFVREAGDSPWCMHLSYIKPHWPYIAPNPYRDMYGPDQVIPVNRSDTEHDTNHPVVNAFRQHEEGQSFQREEVRHRVIPAYMALIKQIDDHIGRLMQVLQEQGRLDDTLIMLT</sequence>
<keyword evidence="1" id="KW-0479">Metal-binding</keyword>
<dbReference type="Proteomes" id="UP000019140">
    <property type="component" value="Unassembled WGS sequence"/>
</dbReference>
<feature type="domain" description="Sulfatase N-terminal" evidence="3">
    <location>
        <begin position="5"/>
        <end position="324"/>
    </location>
</feature>
<dbReference type="HOGENOM" id="CLU_006332_1_1_7"/>
<dbReference type="GO" id="GO:0046872">
    <property type="term" value="F:metal ion binding"/>
    <property type="evidence" value="ECO:0007669"/>
    <property type="project" value="UniProtKB-KW"/>
</dbReference>
<dbReference type="GO" id="GO:0008484">
    <property type="term" value="F:sulfuric ester hydrolase activity"/>
    <property type="evidence" value="ECO:0007669"/>
    <property type="project" value="TreeGrafter"/>
</dbReference>
<evidence type="ECO:0000256" key="2">
    <source>
        <dbReference type="ARBA" id="ARBA00022801"/>
    </source>
</evidence>